<dbReference type="SUPFAM" id="SSF53613">
    <property type="entry name" value="Ribokinase-like"/>
    <property type="match status" value="1"/>
</dbReference>
<feature type="domain" description="YjeF N-terminal" evidence="21">
    <location>
        <begin position="9"/>
        <end position="219"/>
    </location>
</feature>
<sequence>MKIFTGAQIHELDQYTIEHEPIKSIDLMERAAKAITHAITEEWSDTTPIVVFAGSGNNGGDALAVARLLIAEGYKVKVVLFNISNHLSEDCTTNKNRLLQTKHFNDFTEVKVSFDPPELTADTLVIDGLFGTGLKKSLAGGFASLVKYINQSPSKVVSIDMPSGLLAEDNSCNVRANIIQADLTLTLHQKKLAFLLGESQQFLGRVKVLDIRLSEEFIEKTNAHYLTLDEADVRKKLLPRNDFAHKGTMGIALLVAGSYGMAGAAILATRACLRAGVGKVIVHTPRRNYDIMQTAVPEAVMQMDYEETCFSEAVDMEDIDALGIGPGLGQQENTAIAMISQLRRARCPIVADADALNMLASHRAWMQQLPKGIIMTPHAAEFDRLNGTPSNSDYERLEKAQNMAQTANAYIILKGHNSALCLPNGNILFNTTGNSGMATAGSGDVLTGIITAFLARGYHQEDAAALGMYIHGLAGDLAAKDLGKESLIASDIIDYLPDAFKRLKD</sequence>
<comment type="catalytic activity">
    <reaction evidence="2 18 19">
        <text>(6R)-NADPHX = (6S)-NADPHX</text>
        <dbReference type="Rhea" id="RHEA:32227"/>
        <dbReference type="ChEBI" id="CHEBI:64076"/>
        <dbReference type="ChEBI" id="CHEBI:64077"/>
        <dbReference type="EC" id="5.1.99.6"/>
    </reaction>
</comment>
<dbReference type="InterPro" id="IPR004443">
    <property type="entry name" value="YjeF_N_dom"/>
</dbReference>
<comment type="cofactor">
    <cofactor evidence="18 19">
        <name>K(+)</name>
        <dbReference type="ChEBI" id="CHEBI:29103"/>
    </cofactor>
    <text evidence="18 19">Binds 1 potassium ion per subunit.</text>
</comment>
<comment type="subunit">
    <text evidence="17">Homotetramer.</text>
</comment>
<evidence type="ECO:0000256" key="8">
    <source>
        <dbReference type="ARBA" id="ARBA00022857"/>
    </source>
</evidence>
<evidence type="ECO:0000256" key="13">
    <source>
        <dbReference type="ARBA" id="ARBA00023268"/>
    </source>
</evidence>
<evidence type="ECO:0000259" key="20">
    <source>
        <dbReference type="PROSITE" id="PS51383"/>
    </source>
</evidence>
<comment type="catalytic activity">
    <reaction evidence="1 18 19">
        <text>(6R)-NADHX = (6S)-NADHX</text>
        <dbReference type="Rhea" id="RHEA:32215"/>
        <dbReference type="ChEBI" id="CHEBI:64074"/>
        <dbReference type="ChEBI" id="CHEBI:64075"/>
        <dbReference type="EC" id="5.1.99.6"/>
    </reaction>
</comment>
<feature type="binding site" evidence="17">
    <location>
        <position position="444"/>
    </location>
    <ligand>
        <name>(6S)-NADPHX</name>
        <dbReference type="ChEBI" id="CHEBI:64076"/>
    </ligand>
</feature>
<evidence type="ECO:0000256" key="10">
    <source>
        <dbReference type="ARBA" id="ARBA00023027"/>
    </source>
</evidence>
<feature type="binding site" evidence="17">
    <location>
        <position position="264"/>
    </location>
    <ligand>
        <name>(6S)-NADPHX</name>
        <dbReference type="ChEBI" id="CHEBI:64076"/>
    </ligand>
</feature>
<dbReference type="PROSITE" id="PS51385">
    <property type="entry name" value="YJEF_N"/>
    <property type="match status" value="1"/>
</dbReference>
<dbReference type="Pfam" id="PF01256">
    <property type="entry name" value="Carb_kinase"/>
    <property type="match status" value="1"/>
</dbReference>
<evidence type="ECO:0000256" key="6">
    <source>
        <dbReference type="ARBA" id="ARBA00022741"/>
    </source>
</evidence>
<comment type="catalytic activity">
    <reaction evidence="15 17 19">
        <text>(6S)-NADHX + ADP = AMP + phosphate + NADH + H(+)</text>
        <dbReference type="Rhea" id="RHEA:32223"/>
        <dbReference type="ChEBI" id="CHEBI:15378"/>
        <dbReference type="ChEBI" id="CHEBI:43474"/>
        <dbReference type="ChEBI" id="CHEBI:57945"/>
        <dbReference type="ChEBI" id="CHEBI:64074"/>
        <dbReference type="ChEBI" id="CHEBI:456215"/>
        <dbReference type="ChEBI" id="CHEBI:456216"/>
        <dbReference type="EC" id="4.2.1.136"/>
    </reaction>
</comment>
<evidence type="ECO:0000256" key="12">
    <source>
        <dbReference type="ARBA" id="ARBA00023239"/>
    </source>
</evidence>
<dbReference type="NCBIfam" id="TIGR00197">
    <property type="entry name" value="yjeF_nterm"/>
    <property type="match status" value="1"/>
</dbReference>
<keyword evidence="6 17" id="KW-0547">Nucleotide-binding</keyword>
<evidence type="ECO:0000313" key="23">
    <source>
        <dbReference type="Proteomes" id="UP000029538"/>
    </source>
</evidence>
<dbReference type="InterPro" id="IPR029056">
    <property type="entry name" value="Ribokinase-like"/>
</dbReference>
<comment type="function">
    <text evidence="14 19">Bifunctional enzyme that catalyzes the epimerization of the S- and R-forms of NAD(P)HX and the dehydration of the S-form of NAD(P)HX at the expense of ADP, which is converted to AMP. This allows the repair of both epimers of NAD(P)HX, a damaged form of NAD(P)H that is a result of enzymatic or heat-dependent hydration.</text>
</comment>
<feature type="binding site" evidence="18">
    <location>
        <position position="163"/>
    </location>
    <ligand>
        <name>K(+)</name>
        <dbReference type="ChEBI" id="CHEBI:29103"/>
    </ligand>
</feature>
<comment type="catalytic activity">
    <reaction evidence="16 17 19">
        <text>(6S)-NADPHX + ADP = AMP + phosphate + NADPH + H(+)</text>
        <dbReference type="Rhea" id="RHEA:32235"/>
        <dbReference type="ChEBI" id="CHEBI:15378"/>
        <dbReference type="ChEBI" id="CHEBI:43474"/>
        <dbReference type="ChEBI" id="CHEBI:57783"/>
        <dbReference type="ChEBI" id="CHEBI:64076"/>
        <dbReference type="ChEBI" id="CHEBI:456215"/>
        <dbReference type="ChEBI" id="CHEBI:456216"/>
        <dbReference type="EC" id="4.2.1.136"/>
    </reaction>
</comment>
<keyword evidence="5 18" id="KW-0479">Metal-binding</keyword>
<keyword evidence="9 18" id="KW-0630">Potassium</keyword>
<dbReference type="GO" id="GO:0110051">
    <property type="term" value="P:metabolite repair"/>
    <property type="evidence" value="ECO:0007669"/>
    <property type="project" value="TreeGrafter"/>
</dbReference>
<dbReference type="SUPFAM" id="SSF64153">
    <property type="entry name" value="YjeF N-terminal domain-like"/>
    <property type="match status" value="1"/>
</dbReference>
<feature type="binding site" evidence="18">
    <location>
        <position position="127"/>
    </location>
    <ligand>
        <name>K(+)</name>
        <dbReference type="ChEBI" id="CHEBI:29103"/>
    </ligand>
</feature>
<evidence type="ECO:0000256" key="14">
    <source>
        <dbReference type="ARBA" id="ARBA00025153"/>
    </source>
</evidence>
<dbReference type="RefSeq" id="WP_004358233.1">
    <property type="nucleotide sequence ID" value="NZ_JRNR01000008.1"/>
</dbReference>
<dbReference type="AlphaFoldDB" id="A0A096C5H9"/>
<feature type="domain" description="YjeF C-terminal" evidence="20">
    <location>
        <begin position="229"/>
        <end position="503"/>
    </location>
</feature>
<dbReference type="GO" id="GO:0046872">
    <property type="term" value="F:metal ion binding"/>
    <property type="evidence" value="ECO:0007669"/>
    <property type="project" value="UniProtKB-UniRule"/>
</dbReference>
<comment type="cofactor">
    <cofactor evidence="17">
        <name>Mg(2+)</name>
        <dbReference type="ChEBI" id="CHEBI:18420"/>
    </cofactor>
</comment>
<comment type="function">
    <text evidence="17">Catalyzes the dehydration of the S-form of NAD(P)HX at the expense of ADP, which is converted to AMP. Together with NAD(P)HX epimerase, which catalyzes the epimerization of the S- and R-forms, the enzyme allows the repair of both epimers of NAD(P)HX, a damaged form of NAD(P)H that is a result of enzymatic or heat-dependent hydration.</text>
</comment>
<dbReference type="PROSITE" id="PS51383">
    <property type="entry name" value="YJEF_C_3"/>
    <property type="match status" value="1"/>
</dbReference>
<feature type="binding site" evidence="17">
    <location>
        <position position="327"/>
    </location>
    <ligand>
        <name>(6S)-NADPHX</name>
        <dbReference type="ChEBI" id="CHEBI:64076"/>
    </ligand>
</feature>
<dbReference type="InterPro" id="IPR036652">
    <property type="entry name" value="YjeF_N_dom_sf"/>
</dbReference>
<feature type="binding site" evidence="18">
    <location>
        <position position="160"/>
    </location>
    <ligand>
        <name>(6S)-NADPHX</name>
        <dbReference type="ChEBI" id="CHEBI:64076"/>
    </ligand>
</feature>
<evidence type="ECO:0000256" key="1">
    <source>
        <dbReference type="ARBA" id="ARBA00000013"/>
    </source>
</evidence>
<evidence type="ECO:0000256" key="4">
    <source>
        <dbReference type="ARBA" id="ARBA00009524"/>
    </source>
</evidence>
<dbReference type="GO" id="GO:0052856">
    <property type="term" value="F:NAD(P)HX epimerase activity"/>
    <property type="evidence" value="ECO:0007669"/>
    <property type="project" value="UniProtKB-UniRule"/>
</dbReference>
<dbReference type="PROSITE" id="PS01050">
    <property type="entry name" value="YJEF_C_2"/>
    <property type="match status" value="1"/>
</dbReference>
<organism evidence="22 23">
    <name type="scientific">Prevotella disiens DNF00882</name>
    <dbReference type="NCBI Taxonomy" id="1401075"/>
    <lineage>
        <taxon>Bacteria</taxon>
        <taxon>Pseudomonadati</taxon>
        <taxon>Bacteroidota</taxon>
        <taxon>Bacteroidia</taxon>
        <taxon>Bacteroidales</taxon>
        <taxon>Prevotellaceae</taxon>
        <taxon>Prevotella</taxon>
    </lineage>
</organism>
<evidence type="ECO:0000256" key="15">
    <source>
        <dbReference type="ARBA" id="ARBA00048238"/>
    </source>
</evidence>
<evidence type="ECO:0000256" key="18">
    <source>
        <dbReference type="HAMAP-Rule" id="MF_01966"/>
    </source>
</evidence>
<feature type="binding site" evidence="18">
    <location>
        <begin position="57"/>
        <end position="61"/>
    </location>
    <ligand>
        <name>(6S)-NADPHX</name>
        <dbReference type="ChEBI" id="CHEBI:64076"/>
    </ligand>
</feature>
<feature type="binding site" evidence="17">
    <location>
        <position position="443"/>
    </location>
    <ligand>
        <name>AMP</name>
        <dbReference type="ChEBI" id="CHEBI:456215"/>
    </ligand>
</feature>
<comment type="similarity">
    <text evidence="17">Belongs to the NnrD/CARKD family.</text>
</comment>
<keyword evidence="7 17" id="KW-0067">ATP-binding</keyword>
<evidence type="ECO:0000256" key="5">
    <source>
        <dbReference type="ARBA" id="ARBA00022723"/>
    </source>
</evidence>
<accession>A0A096C5H9</accession>
<keyword evidence="10 17" id="KW-0520">NAD</keyword>
<dbReference type="Proteomes" id="UP000029538">
    <property type="component" value="Unassembled WGS sequence"/>
</dbReference>
<evidence type="ECO:0000313" key="22">
    <source>
        <dbReference type="EMBL" id="KGF50202.1"/>
    </source>
</evidence>
<feature type="binding site" evidence="17">
    <location>
        <begin position="414"/>
        <end position="418"/>
    </location>
    <ligand>
        <name>AMP</name>
        <dbReference type="ChEBI" id="CHEBI:456215"/>
    </ligand>
</feature>
<name>A0A096C5H9_9BACT</name>
<keyword evidence="8 17" id="KW-0521">NADP</keyword>
<comment type="caution">
    <text evidence="18">Lacks conserved residue(s) required for the propagation of feature annotation.</text>
</comment>
<comment type="similarity">
    <text evidence="18">Belongs to the NnrE/AIBP family.</text>
</comment>
<dbReference type="PIRSF" id="PIRSF017184">
    <property type="entry name" value="Nnr"/>
    <property type="match status" value="1"/>
</dbReference>
<evidence type="ECO:0000259" key="21">
    <source>
        <dbReference type="PROSITE" id="PS51385"/>
    </source>
</evidence>
<feature type="binding site" evidence="17">
    <location>
        <position position="378"/>
    </location>
    <ligand>
        <name>(6S)-NADPHX</name>
        <dbReference type="ChEBI" id="CHEBI:64076"/>
    </ligand>
</feature>
<evidence type="ECO:0000256" key="2">
    <source>
        <dbReference type="ARBA" id="ARBA00000909"/>
    </source>
</evidence>
<dbReference type="GO" id="GO:0005524">
    <property type="term" value="F:ATP binding"/>
    <property type="evidence" value="ECO:0007669"/>
    <property type="project" value="UniProtKB-UniRule"/>
</dbReference>
<proteinExistence type="inferred from homology"/>
<dbReference type="GO" id="GO:0046496">
    <property type="term" value="P:nicotinamide nucleotide metabolic process"/>
    <property type="evidence" value="ECO:0007669"/>
    <property type="project" value="UniProtKB-UniRule"/>
</dbReference>
<comment type="caution">
    <text evidence="22">The sequence shown here is derived from an EMBL/GenBank/DDBJ whole genome shotgun (WGS) entry which is preliminary data.</text>
</comment>
<evidence type="ECO:0000256" key="9">
    <source>
        <dbReference type="ARBA" id="ARBA00022958"/>
    </source>
</evidence>
<keyword evidence="11 18" id="KW-0413">Isomerase</keyword>
<dbReference type="GO" id="GO:0052855">
    <property type="term" value="F:ADP-dependent NAD(P)H-hydrate dehydratase activity"/>
    <property type="evidence" value="ECO:0007669"/>
    <property type="project" value="UniProtKB-UniRule"/>
</dbReference>
<dbReference type="HAMAP" id="MF_01965">
    <property type="entry name" value="NADHX_dehydratase"/>
    <property type="match status" value="1"/>
</dbReference>
<dbReference type="InterPro" id="IPR000631">
    <property type="entry name" value="CARKD"/>
</dbReference>
<dbReference type="InterPro" id="IPR017953">
    <property type="entry name" value="Carbohydrate_kinase_pred_CS"/>
</dbReference>
<comment type="similarity">
    <text evidence="3 19">In the N-terminal section; belongs to the NnrE/AIBP family.</text>
</comment>
<reference evidence="22 23" key="1">
    <citation type="submission" date="2014-07" db="EMBL/GenBank/DDBJ databases">
        <authorList>
            <person name="McCorrison J."/>
            <person name="Sanka R."/>
            <person name="Torralba M."/>
            <person name="Gillis M."/>
            <person name="Haft D.H."/>
            <person name="Methe B."/>
            <person name="Sutton G."/>
            <person name="Nelson K.E."/>
        </authorList>
    </citation>
    <scope>NUCLEOTIDE SEQUENCE [LARGE SCALE GENOMIC DNA]</scope>
    <source>
        <strain evidence="22 23">DNF00882</strain>
    </source>
</reference>
<evidence type="ECO:0000256" key="11">
    <source>
        <dbReference type="ARBA" id="ARBA00023235"/>
    </source>
</evidence>
<dbReference type="InterPro" id="IPR030677">
    <property type="entry name" value="Nnr"/>
</dbReference>
<dbReference type="NCBIfam" id="TIGR00196">
    <property type="entry name" value="yjeF_cterm"/>
    <property type="match status" value="1"/>
</dbReference>
<dbReference type="PANTHER" id="PTHR12592">
    <property type="entry name" value="ATP-DEPENDENT (S)-NAD(P)H-HYDRATE DEHYDRATASE FAMILY MEMBER"/>
    <property type="match status" value="1"/>
</dbReference>
<keyword evidence="12 17" id="KW-0456">Lyase</keyword>
<dbReference type="EMBL" id="JRNR01000008">
    <property type="protein sequence ID" value="KGF50202.1"/>
    <property type="molecule type" value="Genomic_DNA"/>
</dbReference>
<dbReference type="HAMAP" id="MF_01966">
    <property type="entry name" value="NADHX_epimerase"/>
    <property type="match status" value="1"/>
</dbReference>
<gene>
    <name evidence="18" type="primary">nnrE</name>
    <name evidence="17" type="synonym">nnrD</name>
    <name evidence="22" type="ORF">HMPREF0654_02275</name>
</gene>
<dbReference type="CDD" id="cd01171">
    <property type="entry name" value="YXKO-related"/>
    <property type="match status" value="1"/>
</dbReference>
<evidence type="ECO:0000256" key="7">
    <source>
        <dbReference type="ARBA" id="ARBA00022840"/>
    </source>
</evidence>
<feature type="binding site" evidence="18">
    <location>
        <position position="58"/>
    </location>
    <ligand>
        <name>K(+)</name>
        <dbReference type="ChEBI" id="CHEBI:29103"/>
    </ligand>
</feature>
<dbReference type="PANTHER" id="PTHR12592:SF0">
    <property type="entry name" value="ATP-DEPENDENT (S)-NAD(P)H-HYDRATE DEHYDRATASE"/>
    <property type="match status" value="1"/>
</dbReference>
<comment type="function">
    <text evidence="18">Catalyzes the epimerization of the S- and R-forms of NAD(P)HX, a damaged form of NAD(P)H that is a result of enzymatic or heat-dependent hydration. This is a prerequisite for the S-specific NAD(P)H-hydrate dehydratase to allow the repair of both epimers of NAD(P)HX.</text>
</comment>
<dbReference type="EC" id="4.2.1.136" evidence="19"/>
<evidence type="ECO:0000256" key="3">
    <source>
        <dbReference type="ARBA" id="ARBA00006001"/>
    </source>
</evidence>
<dbReference type="Pfam" id="PF03853">
    <property type="entry name" value="YjeF_N"/>
    <property type="match status" value="1"/>
</dbReference>
<comment type="similarity">
    <text evidence="4 19">In the C-terminal section; belongs to the NnrD/CARKD family.</text>
</comment>
<feature type="binding site" evidence="18">
    <location>
        <begin position="131"/>
        <end position="137"/>
    </location>
    <ligand>
        <name>(6S)-NADPHX</name>
        <dbReference type="ChEBI" id="CHEBI:64076"/>
    </ligand>
</feature>
<evidence type="ECO:0000256" key="17">
    <source>
        <dbReference type="HAMAP-Rule" id="MF_01965"/>
    </source>
</evidence>
<protein>
    <recommendedName>
        <fullName evidence="19">Bifunctional NAD(P)H-hydrate repair enzyme</fullName>
    </recommendedName>
    <alternativeName>
        <fullName evidence="19">Nicotinamide nucleotide repair protein</fullName>
    </alternativeName>
    <domain>
        <recommendedName>
            <fullName evidence="19">ADP-dependent (S)-NAD(P)H-hydrate dehydratase</fullName>
            <ecNumber evidence="19">4.2.1.136</ecNumber>
        </recommendedName>
        <alternativeName>
            <fullName evidence="19">ADP-dependent NAD(P)HX dehydratase</fullName>
        </alternativeName>
    </domain>
    <domain>
        <recommendedName>
            <fullName evidence="19">NAD(P)H-hydrate epimerase</fullName>
            <ecNumber evidence="19">5.1.99.6</ecNumber>
        </recommendedName>
    </domain>
</protein>
<keyword evidence="13" id="KW-0511">Multifunctional enzyme</keyword>
<dbReference type="Gene3D" id="3.40.50.10260">
    <property type="entry name" value="YjeF N-terminal domain"/>
    <property type="match status" value="1"/>
</dbReference>
<dbReference type="Gene3D" id="3.40.1190.20">
    <property type="match status" value="1"/>
</dbReference>
<dbReference type="EC" id="5.1.99.6" evidence="19"/>
<evidence type="ECO:0000256" key="19">
    <source>
        <dbReference type="PIRNR" id="PIRNR017184"/>
    </source>
</evidence>
<evidence type="ECO:0000256" key="16">
    <source>
        <dbReference type="ARBA" id="ARBA00049209"/>
    </source>
</evidence>